<feature type="region of interest" description="Disordered" evidence="1">
    <location>
        <begin position="319"/>
        <end position="449"/>
    </location>
</feature>
<dbReference type="GO" id="GO:0005634">
    <property type="term" value="C:nucleus"/>
    <property type="evidence" value="ECO:0007669"/>
    <property type="project" value="TreeGrafter"/>
</dbReference>
<protein>
    <recommendedName>
        <fullName evidence="4">DDE-1 domain-containing protein</fullName>
    </recommendedName>
</protein>
<keyword evidence="3" id="KW-1185">Reference proteome</keyword>
<evidence type="ECO:0000313" key="3">
    <source>
        <dbReference type="Proteomes" id="UP000434957"/>
    </source>
</evidence>
<dbReference type="InterPro" id="IPR050863">
    <property type="entry name" value="CenT-Element_Derived"/>
</dbReference>
<sequence>MNFDFYGVGALHFRFETIMVTTPRKQRSYTIAEKREALQLIDTVGEADALRHLGYPRRNLRDWAAKRAKIFDYRGAQTSKTLKGQGRKEIVPFSHALVTFMKDMRRDEKPLCTQYMLEYIKLNYQDWLVQYLESKKSEESGYNAIMRLLQRFAKRHGFSVQTALATKKKEANLELTHVEFDIEIWQKHGLSASEIYNVDETVIYYDTPSKKIWAVQGRKGSAKIRKTENHSARMTAVLTARADGGKIEEEELKTYPVGHVYAFQENGWMDRHVWVRYCKELLKFEVDAPSVLLLDNFDCNVSEEGQRVVAEETGATVVPLPANSTASVKRKKKQDKKEQKKEQEKKEQEKETQDKEKQDKEDQDKETQDKETQENTKPYKEKQDGGKEGTEELGKQKEMTAAQDDPAGECKSKKVVKKPRGKTGRKCAKGKDGKKVKQSGKGKKSKKSK</sequence>
<feature type="compositionally biased region" description="Basic residues" evidence="1">
    <location>
        <begin position="436"/>
        <end position="449"/>
    </location>
</feature>
<accession>A0A6A4EZS7</accession>
<dbReference type="EMBL" id="QXFT01001048">
    <property type="protein sequence ID" value="KAE9330672.1"/>
    <property type="molecule type" value="Genomic_DNA"/>
</dbReference>
<dbReference type="AlphaFoldDB" id="A0A6A4EZS7"/>
<evidence type="ECO:0000256" key="1">
    <source>
        <dbReference type="SAM" id="MobiDB-lite"/>
    </source>
</evidence>
<evidence type="ECO:0008006" key="4">
    <source>
        <dbReference type="Google" id="ProtNLM"/>
    </source>
</evidence>
<dbReference type="GO" id="GO:0003677">
    <property type="term" value="F:DNA binding"/>
    <property type="evidence" value="ECO:0007669"/>
    <property type="project" value="TreeGrafter"/>
</dbReference>
<feature type="compositionally biased region" description="Basic residues" evidence="1">
    <location>
        <begin position="413"/>
        <end position="428"/>
    </location>
</feature>
<evidence type="ECO:0000313" key="2">
    <source>
        <dbReference type="EMBL" id="KAE9330672.1"/>
    </source>
</evidence>
<gene>
    <name evidence="2" type="ORF">PR003_g15259</name>
</gene>
<feature type="compositionally biased region" description="Basic and acidic residues" evidence="1">
    <location>
        <begin position="335"/>
        <end position="398"/>
    </location>
</feature>
<comment type="caution">
    <text evidence="2">The sequence shown here is derived from an EMBL/GenBank/DDBJ whole genome shotgun (WGS) entry which is preliminary data.</text>
</comment>
<dbReference type="Proteomes" id="UP000434957">
    <property type="component" value="Unassembled WGS sequence"/>
</dbReference>
<name>A0A6A4EZS7_9STRA</name>
<organism evidence="2 3">
    <name type="scientific">Phytophthora rubi</name>
    <dbReference type="NCBI Taxonomy" id="129364"/>
    <lineage>
        <taxon>Eukaryota</taxon>
        <taxon>Sar</taxon>
        <taxon>Stramenopiles</taxon>
        <taxon>Oomycota</taxon>
        <taxon>Peronosporomycetes</taxon>
        <taxon>Peronosporales</taxon>
        <taxon>Peronosporaceae</taxon>
        <taxon>Phytophthora</taxon>
    </lineage>
</organism>
<dbReference type="PANTHER" id="PTHR19303">
    <property type="entry name" value="TRANSPOSON"/>
    <property type="match status" value="1"/>
</dbReference>
<proteinExistence type="predicted"/>
<reference evidence="2 3" key="1">
    <citation type="submission" date="2018-08" db="EMBL/GenBank/DDBJ databases">
        <title>Genomic investigation of the strawberry pathogen Phytophthora fragariae indicates pathogenicity is determined by transcriptional variation in three key races.</title>
        <authorList>
            <person name="Adams T.M."/>
            <person name="Armitage A.D."/>
            <person name="Sobczyk M.K."/>
            <person name="Bates H.J."/>
            <person name="Dunwell J.M."/>
            <person name="Nellist C.F."/>
            <person name="Harrison R.J."/>
        </authorList>
    </citation>
    <scope>NUCLEOTIDE SEQUENCE [LARGE SCALE GENOMIC DNA]</scope>
    <source>
        <strain evidence="2 3">SCRP333</strain>
    </source>
</reference>
<dbReference type="PANTHER" id="PTHR19303:SF57">
    <property type="entry name" value="HTH CENPB-TYPE DOMAIN-CONTAINING PROTEIN"/>
    <property type="match status" value="1"/>
</dbReference>